<evidence type="ECO:0000256" key="3">
    <source>
        <dbReference type="SAM" id="Phobius"/>
    </source>
</evidence>
<protein>
    <submittedName>
        <fullName evidence="6">Arylacetamide deacetylase-like 4</fullName>
    </submittedName>
</protein>
<feature type="domain" description="Alpha/beta hydrolase fold-3" evidence="4">
    <location>
        <begin position="333"/>
        <end position="391"/>
    </location>
</feature>
<dbReference type="PANTHER" id="PTHR48081">
    <property type="entry name" value="AB HYDROLASE SUPERFAMILY PROTEIN C4A8.06C"/>
    <property type="match status" value="1"/>
</dbReference>
<feature type="domain" description="Alpha/beta hydrolase fold-3" evidence="4">
    <location>
        <begin position="126"/>
        <end position="270"/>
    </location>
</feature>
<comment type="similarity">
    <text evidence="1">Belongs to the 'GDXG' lipolytic enzyme family.</text>
</comment>
<keyword evidence="2" id="KW-0378">Hydrolase</keyword>
<feature type="transmembrane region" description="Helical" evidence="3">
    <location>
        <begin position="54"/>
        <end position="72"/>
    </location>
</feature>
<keyword evidence="3" id="KW-1133">Transmembrane helix</keyword>
<sequence length="419" mass="47932">MQRSPVNGMDFLWMLLVLAGEFGILFELLHLAWTTHYYLSNTNIPHAICRPGKLKLSYFVLIWLFSLDYILWKIGICNNEYTIVKLLLDVFPPSKDPSLFISHQDIEGIPVRIYQPKTSQTQQRGIVFMHGGAGTLGSLDSYERLCRYIAKESNSVVLSIGYSLVPDQPYPVQFEQCLDVTVYFMKHAEDYGVDPCRIIICGDSFGGILAATICQMMVQRKDIPRLRAQMLIYPFLQVVKHSLPSYMQNARVPILTKKQGLKFALQYLQKNISLQEVVLQGAHVPKEKRMKYKKWLSPDNIPDEFKFREVKALPDPKHPFGEIKDLIDQLCGPLLSPLLVENSILQQLPETFILTVQYDILRDDAILYKKRLEDNGVLVSWCHLEDGFHGSVALINNWVAKFPCAVKGAEHVVNYIRGL</sequence>
<gene>
    <name evidence="6" type="primary">LOC110082439</name>
</gene>
<keyword evidence="5" id="KW-1185">Reference proteome</keyword>
<evidence type="ECO:0000256" key="2">
    <source>
        <dbReference type="ARBA" id="ARBA00022801"/>
    </source>
</evidence>
<dbReference type="InterPro" id="IPR029058">
    <property type="entry name" value="AB_hydrolase_fold"/>
</dbReference>
<dbReference type="RefSeq" id="XP_020655648.2">
    <property type="nucleotide sequence ID" value="XM_020799989.2"/>
</dbReference>
<dbReference type="SUPFAM" id="SSF53474">
    <property type="entry name" value="alpha/beta-Hydrolases"/>
    <property type="match status" value="1"/>
</dbReference>
<dbReference type="AlphaFoldDB" id="A0A6J0U6U2"/>
<dbReference type="Proteomes" id="UP001652642">
    <property type="component" value="Chromosome 7"/>
</dbReference>
<dbReference type="InterPro" id="IPR050300">
    <property type="entry name" value="GDXG_lipolytic_enzyme"/>
</dbReference>
<evidence type="ECO:0000259" key="4">
    <source>
        <dbReference type="Pfam" id="PF07859"/>
    </source>
</evidence>
<dbReference type="GO" id="GO:0016787">
    <property type="term" value="F:hydrolase activity"/>
    <property type="evidence" value="ECO:0007669"/>
    <property type="project" value="UniProtKB-KW"/>
</dbReference>
<accession>A0A6J0U6U2</accession>
<dbReference type="KEGG" id="pvt:110082439"/>
<dbReference type="InterPro" id="IPR017157">
    <property type="entry name" value="Arylacetamide_deacetylase"/>
</dbReference>
<dbReference type="Gene3D" id="3.40.50.1820">
    <property type="entry name" value="alpha/beta hydrolase"/>
    <property type="match status" value="1"/>
</dbReference>
<organism evidence="5 6">
    <name type="scientific">Pogona vitticeps</name>
    <name type="common">central bearded dragon</name>
    <dbReference type="NCBI Taxonomy" id="103695"/>
    <lineage>
        <taxon>Eukaryota</taxon>
        <taxon>Metazoa</taxon>
        <taxon>Chordata</taxon>
        <taxon>Craniata</taxon>
        <taxon>Vertebrata</taxon>
        <taxon>Euteleostomi</taxon>
        <taxon>Lepidosauria</taxon>
        <taxon>Squamata</taxon>
        <taxon>Bifurcata</taxon>
        <taxon>Unidentata</taxon>
        <taxon>Episquamata</taxon>
        <taxon>Toxicofera</taxon>
        <taxon>Iguania</taxon>
        <taxon>Acrodonta</taxon>
        <taxon>Agamidae</taxon>
        <taxon>Amphibolurinae</taxon>
        <taxon>Pogona</taxon>
    </lineage>
</organism>
<keyword evidence="3" id="KW-0472">Membrane</keyword>
<dbReference type="Pfam" id="PF07859">
    <property type="entry name" value="Abhydrolase_3"/>
    <property type="match status" value="2"/>
</dbReference>
<keyword evidence="3" id="KW-0812">Transmembrane</keyword>
<evidence type="ECO:0000313" key="6">
    <source>
        <dbReference type="RefSeq" id="XP_020655648.2"/>
    </source>
</evidence>
<feature type="transmembrane region" description="Helical" evidence="3">
    <location>
        <begin position="12"/>
        <end position="33"/>
    </location>
</feature>
<evidence type="ECO:0000256" key="1">
    <source>
        <dbReference type="ARBA" id="ARBA00010515"/>
    </source>
</evidence>
<dbReference type="OrthoDB" id="408631at2759"/>
<evidence type="ECO:0000313" key="5">
    <source>
        <dbReference type="Proteomes" id="UP001652642"/>
    </source>
</evidence>
<dbReference type="InParanoid" id="A0A6J0U6U2"/>
<name>A0A6J0U6U2_9SAUR</name>
<dbReference type="GeneID" id="110082439"/>
<reference evidence="6" key="1">
    <citation type="submission" date="2025-08" db="UniProtKB">
        <authorList>
            <consortium name="RefSeq"/>
        </authorList>
    </citation>
    <scope>IDENTIFICATION</scope>
</reference>
<proteinExistence type="inferred from homology"/>
<dbReference type="PIRSF" id="PIRSF037251">
    <property type="entry name" value="Arylacetamide_deacetylase"/>
    <property type="match status" value="1"/>
</dbReference>
<dbReference type="PANTHER" id="PTHR48081:SF32">
    <property type="entry name" value="ALPHA_BETA HYDROLASE FOLD-3 DOMAIN-CONTAINING PROTEIN"/>
    <property type="match status" value="1"/>
</dbReference>
<dbReference type="InterPro" id="IPR013094">
    <property type="entry name" value="AB_hydrolase_3"/>
</dbReference>